<dbReference type="Gene3D" id="3.40.309.10">
    <property type="entry name" value="Aldehyde Dehydrogenase, Chain A, domain 2"/>
    <property type="match status" value="1"/>
</dbReference>
<dbReference type="InterPro" id="IPR044148">
    <property type="entry name" value="ALDH_GabD1-like"/>
</dbReference>
<dbReference type="InterPro" id="IPR047110">
    <property type="entry name" value="GABD/Sad-like"/>
</dbReference>
<feature type="domain" description="Aldehyde dehydrogenase" evidence="4">
    <location>
        <begin position="3"/>
        <end position="450"/>
    </location>
</feature>
<proteinExistence type="inferred from homology"/>
<dbReference type="PANTHER" id="PTHR43217">
    <property type="entry name" value="SUCCINATE SEMIALDEHYDE DEHYDROGENASE [NAD(P)+] SAD"/>
    <property type="match status" value="1"/>
</dbReference>
<keyword evidence="2" id="KW-0521">NADP</keyword>
<gene>
    <name evidence="5" type="ORF">KAK10_01300</name>
</gene>
<dbReference type="SUPFAM" id="SSF53720">
    <property type="entry name" value="ALDH-like"/>
    <property type="match status" value="1"/>
</dbReference>
<comment type="similarity">
    <text evidence="1">Belongs to the aldehyde dehydrogenase family.</text>
</comment>
<dbReference type="InterPro" id="IPR016161">
    <property type="entry name" value="Ald_DH/histidinol_DH"/>
</dbReference>
<evidence type="ECO:0000256" key="3">
    <source>
        <dbReference type="ARBA" id="ARBA00023002"/>
    </source>
</evidence>
<comment type="caution">
    <text evidence="5">The sequence shown here is derived from an EMBL/GenBank/DDBJ whole genome shotgun (WGS) entry which is preliminary data.</text>
</comment>
<dbReference type="InterPro" id="IPR015590">
    <property type="entry name" value="Aldehyde_DH_dom"/>
</dbReference>
<dbReference type="Pfam" id="PF00171">
    <property type="entry name" value="Aldedh"/>
    <property type="match status" value="1"/>
</dbReference>
<keyword evidence="3" id="KW-0560">Oxidoreductase</keyword>
<sequence length="468" mass="50955">MAYASINPYNNEVLHTYTDTTDEEVEVAIASAHALYKKWRNDPVSSRADILYKLADYFEAHEQELAEVLTKEMGKRIVEAKGEVALTAMIARYYADNAERVLQPRTVKSVMGEAQIISRPTGVIMSVEPWNFPYYQVVRVFAPNYMVGNPVLLKHARNTPGAAVAFEKALEAVGAPTGTFKNLFISHDQIADILADMRVQGLAFTGSEVGGRALAEEAGRNIKKSSLELGGSDAFIVLDDANLEELDKIIGQARLYNAGQVCTSSKRFIVTEKNYNKVVEMLTAKFDGVKVGDPMDPATKLAPLSSVKAKNILVKQVQKALDGGATLAFGEVDTNLETAHFNPIILTNVTKDNPMFYEEFFGPVGQVFKVKDEAEAIELANDSNFGLGGVVFAGDPDHGTEVATKIETGAVYVNSYGGTLPELQFGGVKNSGYGRELGEEGLMTFVNQEQVVTRRKPIDLADTTGGFV</sequence>
<dbReference type="InterPro" id="IPR016162">
    <property type="entry name" value="Ald_DH_N"/>
</dbReference>
<evidence type="ECO:0000313" key="5">
    <source>
        <dbReference type="EMBL" id="MCM2436572.1"/>
    </source>
</evidence>
<dbReference type="CDD" id="cd07100">
    <property type="entry name" value="ALDH_SSADH1_GabD1"/>
    <property type="match status" value="1"/>
</dbReference>
<dbReference type="RefSeq" id="WP_205143014.1">
    <property type="nucleotide sequence ID" value="NZ_JAFBDN010000002.1"/>
</dbReference>
<keyword evidence="6" id="KW-1185">Reference proteome</keyword>
<dbReference type="Proteomes" id="UP001057481">
    <property type="component" value="Unassembled WGS sequence"/>
</dbReference>
<evidence type="ECO:0000259" key="4">
    <source>
        <dbReference type="Pfam" id="PF00171"/>
    </source>
</evidence>
<dbReference type="PANTHER" id="PTHR43217:SF2">
    <property type="entry name" value="SUCCINATE-SEMIALDEHYDE DEHYDROGENASE [NADP(+)]"/>
    <property type="match status" value="1"/>
</dbReference>
<evidence type="ECO:0000256" key="1">
    <source>
        <dbReference type="ARBA" id="ARBA00009986"/>
    </source>
</evidence>
<dbReference type="EMBL" id="JAGMVS010000037">
    <property type="protein sequence ID" value="MCM2436572.1"/>
    <property type="molecule type" value="Genomic_DNA"/>
</dbReference>
<organism evidence="5 6">
    <name type="scientific">Periweissella beninensis</name>
    <dbReference type="NCBI Taxonomy" id="504936"/>
    <lineage>
        <taxon>Bacteria</taxon>
        <taxon>Bacillati</taxon>
        <taxon>Bacillota</taxon>
        <taxon>Bacilli</taxon>
        <taxon>Lactobacillales</taxon>
        <taxon>Lactobacillaceae</taxon>
        <taxon>Periweissella</taxon>
    </lineage>
</organism>
<reference evidence="5" key="1">
    <citation type="submission" date="2021-04" db="EMBL/GenBank/DDBJ databases">
        <title>Taxonomic assessment of Weissella genus.</title>
        <authorList>
            <person name="Fanelli F."/>
            <person name="Chieffi D."/>
            <person name="Dell'Aquila A."/>
            <person name="Gyu-Sung C."/>
            <person name="Franz C.M.A.P."/>
            <person name="Fusco V."/>
        </authorList>
    </citation>
    <scope>NUCLEOTIDE SEQUENCE</scope>
    <source>
        <strain evidence="5">LMG 25373</strain>
    </source>
</reference>
<evidence type="ECO:0000256" key="2">
    <source>
        <dbReference type="ARBA" id="ARBA00022857"/>
    </source>
</evidence>
<dbReference type="Gene3D" id="3.40.605.10">
    <property type="entry name" value="Aldehyde Dehydrogenase, Chain A, domain 1"/>
    <property type="match status" value="1"/>
</dbReference>
<accession>A0ABT0VFE4</accession>
<name>A0ABT0VFE4_9LACO</name>
<dbReference type="InterPro" id="IPR016163">
    <property type="entry name" value="Ald_DH_C"/>
</dbReference>
<protein>
    <submittedName>
        <fullName evidence="5">NAD-dependent succinate-semialdehyde dehydrogenase</fullName>
    </submittedName>
</protein>
<evidence type="ECO:0000313" key="6">
    <source>
        <dbReference type="Proteomes" id="UP001057481"/>
    </source>
</evidence>